<evidence type="ECO:0000313" key="2">
    <source>
        <dbReference type="Proteomes" id="UP000772181"/>
    </source>
</evidence>
<dbReference type="EMBL" id="JACQWF010000244">
    <property type="protein sequence ID" value="MBI4595790.1"/>
    <property type="molecule type" value="Genomic_DNA"/>
</dbReference>
<organism evidence="1 2">
    <name type="scientific">Tectimicrobiota bacterium</name>
    <dbReference type="NCBI Taxonomy" id="2528274"/>
    <lineage>
        <taxon>Bacteria</taxon>
        <taxon>Pseudomonadati</taxon>
        <taxon>Nitrospinota/Tectimicrobiota group</taxon>
        <taxon>Candidatus Tectimicrobiota</taxon>
    </lineage>
</organism>
<comment type="caution">
    <text evidence="1">The sequence shown here is derived from an EMBL/GenBank/DDBJ whole genome shotgun (WGS) entry which is preliminary data.</text>
</comment>
<gene>
    <name evidence="1" type="ORF">HY730_05350</name>
</gene>
<protein>
    <submittedName>
        <fullName evidence="1">Uncharacterized protein</fullName>
    </submittedName>
</protein>
<sequence>MQDVILLNKLNGEAFFTDERRYHDLVPFADICKEEKIKKSRIALWLLAGFVTL</sequence>
<accession>A0A933GNI7</accession>
<reference evidence="1" key="1">
    <citation type="submission" date="2020-07" db="EMBL/GenBank/DDBJ databases">
        <title>Huge and variable diversity of episymbiotic CPR bacteria and DPANN archaea in groundwater ecosystems.</title>
        <authorList>
            <person name="He C.Y."/>
            <person name="Keren R."/>
            <person name="Whittaker M."/>
            <person name="Farag I.F."/>
            <person name="Doudna J."/>
            <person name="Cate J.H.D."/>
            <person name="Banfield J.F."/>
        </authorList>
    </citation>
    <scope>NUCLEOTIDE SEQUENCE</scope>
    <source>
        <strain evidence="1">NC_groundwater_1482_Ag_S-0.65um_47_24</strain>
    </source>
</reference>
<proteinExistence type="predicted"/>
<evidence type="ECO:0000313" key="1">
    <source>
        <dbReference type="EMBL" id="MBI4595790.1"/>
    </source>
</evidence>
<name>A0A933GNI7_UNCTE</name>
<dbReference type="AlphaFoldDB" id="A0A933GNI7"/>
<dbReference type="Proteomes" id="UP000772181">
    <property type="component" value="Unassembled WGS sequence"/>
</dbReference>